<feature type="compositionally biased region" description="Acidic residues" evidence="1">
    <location>
        <begin position="159"/>
        <end position="169"/>
    </location>
</feature>
<organism evidence="2 3">
    <name type="scientific">Coniochaeta pulveracea</name>
    <dbReference type="NCBI Taxonomy" id="177199"/>
    <lineage>
        <taxon>Eukaryota</taxon>
        <taxon>Fungi</taxon>
        <taxon>Dikarya</taxon>
        <taxon>Ascomycota</taxon>
        <taxon>Pezizomycotina</taxon>
        <taxon>Sordariomycetes</taxon>
        <taxon>Sordariomycetidae</taxon>
        <taxon>Coniochaetales</taxon>
        <taxon>Coniochaetaceae</taxon>
        <taxon>Coniochaeta</taxon>
    </lineage>
</organism>
<gene>
    <name evidence="2" type="ORF">DL546_009551</name>
</gene>
<reference evidence="2 3" key="1">
    <citation type="submission" date="2018-08" db="EMBL/GenBank/DDBJ databases">
        <title>Draft genome of the lignicolous fungus Coniochaeta pulveracea.</title>
        <authorList>
            <person name="Borstlap C.J."/>
            <person name="De Witt R.N."/>
            <person name="Botha A."/>
            <person name="Volschenk H."/>
        </authorList>
    </citation>
    <scope>NUCLEOTIDE SEQUENCE [LARGE SCALE GENOMIC DNA]</scope>
    <source>
        <strain evidence="2 3">CAB683</strain>
    </source>
</reference>
<proteinExistence type="predicted"/>
<evidence type="ECO:0000256" key="1">
    <source>
        <dbReference type="SAM" id="MobiDB-lite"/>
    </source>
</evidence>
<feature type="region of interest" description="Disordered" evidence="1">
    <location>
        <begin position="1"/>
        <end position="39"/>
    </location>
</feature>
<accession>A0A420YLL9</accession>
<feature type="compositionally biased region" description="Pro residues" evidence="1">
    <location>
        <begin position="230"/>
        <end position="244"/>
    </location>
</feature>
<dbReference type="STRING" id="177199.A0A420YLL9"/>
<dbReference type="AlphaFoldDB" id="A0A420YLL9"/>
<sequence length="256" mass="27344">MSVSSRSSSSSSNSSWSSKGSRTSSKWTSSSTKTRERKLPNTAAVNSLVWFSGRDPRKVKGVRVYETLWERDYYDDSRSTRSSWSTGTQTKKEYEIYFVESPYVRADWYSNSNGSTSRGWKTSSNSSSGRSSGQSRRNQPVDPWAGRSRAPQPHHHPMDDDDSSSEGSDDSYGHEYGMPVPGPPPMMGGAMGGMPPGMGMGPPGTGAFRPPGPPGGPPGGFRGPMGGQSGPPPPPPPPPPPSGPPGGGEPEFFKLN</sequence>
<comment type="caution">
    <text evidence="2">The sequence shown here is derived from an EMBL/GenBank/DDBJ whole genome shotgun (WGS) entry which is preliminary data.</text>
</comment>
<name>A0A420YLL9_9PEZI</name>
<evidence type="ECO:0000313" key="2">
    <source>
        <dbReference type="EMBL" id="RKU48696.1"/>
    </source>
</evidence>
<dbReference type="EMBL" id="QVQW01000004">
    <property type="protein sequence ID" value="RKU48696.1"/>
    <property type="molecule type" value="Genomic_DNA"/>
</dbReference>
<dbReference type="OrthoDB" id="5242940at2759"/>
<protein>
    <submittedName>
        <fullName evidence="2">Uncharacterized protein</fullName>
    </submittedName>
</protein>
<feature type="compositionally biased region" description="Polar residues" evidence="1">
    <location>
        <begin position="109"/>
        <end position="122"/>
    </location>
</feature>
<dbReference type="Proteomes" id="UP000275385">
    <property type="component" value="Unassembled WGS sequence"/>
</dbReference>
<feature type="compositionally biased region" description="Low complexity" evidence="1">
    <location>
        <begin position="123"/>
        <end position="138"/>
    </location>
</feature>
<feature type="compositionally biased region" description="Low complexity" evidence="1">
    <location>
        <begin position="1"/>
        <end position="32"/>
    </location>
</feature>
<keyword evidence="3" id="KW-1185">Reference proteome</keyword>
<feature type="region of interest" description="Disordered" evidence="1">
    <location>
        <begin position="107"/>
        <end position="256"/>
    </location>
</feature>
<evidence type="ECO:0000313" key="3">
    <source>
        <dbReference type="Proteomes" id="UP000275385"/>
    </source>
</evidence>
<feature type="compositionally biased region" description="Gly residues" evidence="1">
    <location>
        <begin position="218"/>
        <end position="229"/>
    </location>
</feature>
<feature type="compositionally biased region" description="Gly residues" evidence="1">
    <location>
        <begin position="189"/>
        <end position="204"/>
    </location>
</feature>